<dbReference type="AlphaFoldDB" id="A0A5R8ZWV4"/>
<comment type="caution">
    <text evidence="3">The sequence shown here is derived from an EMBL/GenBank/DDBJ whole genome shotgun (WGS) entry which is preliminary data.</text>
</comment>
<dbReference type="RefSeq" id="WP_138216054.1">
    <property type="nucleotide sequence ID" value="NZ_VASG01000007.1"/>
</dbReference>
<proteinExistence type="predicted"/>
<protein>
    <recommendedName>
        <fullName evidence="2">Alginate export domain-containing protein</fullName>
    </recommendedName>
</protein>
<dbReference type="EMBL" id="VASG01000007">
    <property type="protein sequence ID" value="TLP70908.1"/>
    <property type="molecule type" value="Genomic_DNA"/>
</dbReference>
<feature type="chain" id="PRO_5024437808" description="Alginate export domain-containing protein" evidence="1">
    <location>
        <begin position="24"/>
        <end position="440"/>
    </location>
</feature>
<keyword evidence="1" id="KW-0732">Signal</keyword>
<organism evidence="3 4">
    <name type="scientific">Pseudomonas nitroreducens</name>
    <dbReference type="NCBI Taxonomy" id="46680"/>
    <lineage>
        <taxon>Bacteria</taxon>
        <taxon>Pseudomonadati</taxon>
        <taxon>Pseudomonadota</taxon>
        <taxon>Gammaproteobacteria</taxon>
        <taxon>Pseudomonadales</taxon>
        <taxon>Pseudomonadaceae</taxon>
        <taxon>Pseudomonas</taxon>
    </lineage>
</organism>
<dbReference type="InterPro" id="IPR025388">
    <property type="entry name" value="Alginate_export_dom"/>
</dbReference>
<feature type="signal peptide" evidence="1">
    <location>
        <begin position="1"/>
        <end position="23"/>
    </location>
</feature>
<dbReference type="InterPro" id="IPR053728">
    <property type="entry name" value="Alginate_Permeability_Chnl"/>
</dbReference>
<accession>A0A5R8ZWV4</accession>
<reference evidence="4" key="2">
    <citation type="submission" date="2019-06" db="EMBL/GenBank/DDBJ databases">
        <title>AzeR, a transcriptional regulator that responds to azelaic acid in Pseudomonas nitroreducens.</title>
        <authorList>
            <person name="Bez C."/>
            <person name="Javvadi S.G."/>
            <person name="Bertani I."/>
            <person name="Devescovi G."/>
            <person name="Studholme D.J."/>
            <person name="Geller A."/>
            <person name="Levy A."/>
            <person name="Venturi V."/>
        </authorList>
    </citation>
    <scope>NUCLEOTIDE SEQUENCE [LARGE SCALE GENOMIC DNA]</scope>
    <source>
        <strain evidence="4">DSM 9128</strain>
    </source>
</reference>
<dbReference type="Pfam" id="PF13372">
    <property type="entry name" value="Alginate_exp"/>
    <property type="match status" value="1"/>
</dbReference>
<dbReference type="Proteomes" id="UP000307510">
    <property type="component" value="Unassembled WGS sequence"/>
</dbReference>
<evidence type="ECO:0000313" key="4">
    <source>
        <dbReference type="Proteomes" id="UP000307510"/>
    </source>
</evidence>
<evidence type="ECO:0000256" key="1">
    <source>
        <dbReference type="SAM" id="SignalP"/>
    </source>
</evidence>
<evidence type="ECO:0000313" key="3">
    <source>
        <dbReference type="EMBL" id="TLP70908.1"/>
    </source>
</evidence>
<feature type="domain" description="Alginate export" evidence="2">
    <location>
        <begin position="262"/>
        <end position="322"/>
    </location>
</feature>
<sequence length="440" mass="48343">MNNQNLGSLSTLLLASLTSLAHADSHYENGDLQADFSLSSGATFIDSHNVNFGAGQRDYRSGEVKGERAVWQEAFLKPEASFRYTLDQDLRLVGGASLVAAHTFGDGDAGGYTRNSDGKTSLEELYAGIERGPWRLTLGNQNFRVGTGFILADGNLDLLGEGAYWSGPRTAFRDGVILAYRGGALSGQAFSVRNDDDLGGARFSGANLDYPFLRGQLGLMALKVSDVGSQANQIAPRNGMQVYNLRWLDGGFEALPELSISAEYGLQTGEGEQVSFSGHAWYVRLDYGFADLPLQPKLTYRYALFSGDDDPSDNRRKSWDPLSKAYTERGSWVIGDVVGNYLLNDSNERVHMWRLAGQVAPGLSAGTVYYQFSLDEENYYGQPVSDRRFADEAAVYLDWAASSQLFATLSYNWVKPKAAAREVFGNDTFDALQLYVGYRF</sequence>
<reference evidence="3 4" key="1">
    <citation type="submission" date="2019-05" db="EMBL/GenBank/DDBJ databases">
        <authorList>
            <person name="Moore K."/>
            <person name="O'Neill P."/>
            <person name="Farbos A."/>
            <person name="Studholme D.J."/>
        </authorList>
    </citation>
    <scope>NUCLEOTIDE SEQUENCE [LARGE SCALE GENOMIC DNA]</scope>
    <source>
        <strain evidence="3 4">DSM 9128</strain>
    </source>
</reference>
<evidence type="ECO:0000259" key="2">
    <source>
        <dbReference type="Pfam" id="PF13372"/>
    </source>
</evidence>
<dbReference type="Gene3D" id="2.40.160.100">
    <property type="match status" value="1"/>
</dbReference>
<name>A0A5R8ZWV4_PSENT</name>
<gene>
    <name evidence="3" type="ORF">FEA48_24055</name>
</gene>